<dbReference type="Proteomes" id="UP000192738">
    <property type="component" value="Unassembled WGS sequence"/>
</dbReference>
<dbReference type="RefSeq" id="WP_084574900.1">
    <property type="nucleotide sequence ID" value="NZ_CP155572.1"/>
</dbReference>
<evidence type="ECO:0000313" key="3">
    <source>
        <dbReference type="Proteomes" id="UP000192738"/>
    </source>
</evidence>
<sequence>MFAENTIYLVGNAKSQQNNPITHHYGQFFIGFVVERETGKIVTCGSSATISTTAEFICSLFTGKNMREDFEVIKQQVEYRYFGSSQKAILVAYKDAQKKYLRILNGLPVDLSE</sequence>
<evidence type="ECO:0000259" key="1">
    <source>
        <dbReference type="Pfam" id="PF12986"/>
    </source>
</evidence>
<proteinExistence type="predicted"/>
<protein>
    <recommendedName>
        <fullName evidence="1">DUF3870 domain-containing protein</fullName>
    </recommendedName>
</protein>
<dbReference type="Pfam" id="PF12986">
    <property type="entry name" value="DUF3870"/>
    <property type="match status" value="1"/>
</dbReference>
<accession>A0A1W1ZXD5</accession>
<dbReference type="STRING" id="112901.SAMN04488500_104258"/>
<organism evidence="2 3">
    <name type="scientific">Sporomusa malonica</name>
    <dbReference type="NCBI Taxonomy" id="112901"/>
    <lineage>
        <taxon>Bacteria</taxon>
        <taxon>Bacillati</taxon>
        <taxon>Bacillota</taxon>
        <taxon>Negativicutes</taxon>
        <taxon>Selenomonadales</taxon>
        <taxon>Sporomusaceae</taxon>
        <taxon>Sporomusa</taxon>
    </lineage>
</organism>
<dbReference type="OrthoDB" id="88363at2"/>
<reference evidence="2 3" key="1">
    <citation type="submission" date="2017-04" db="EMBL/GenBank/DDBJ databases">
        <authorList>
            <person name="Afonso C.L."/>
            <person name="Miller P.J."/>
            <person name="Scott M.A."/>
            <person name="Spackman E."/>
            <person name="Goraichik I."/>
            <person name="Dimitrov K.M."/>
            <person name="Suarez D.L."/>
            <person name="Swayne D.E."/>
        </authorList>
    </citation>
    <scope>NUCLEOTIDE SEQUENCE [LARGE SCALE GENOMIC DNA]</scope>
    <source>
        <strain evidence="2 3">DSM 5090</strain>
    </source>
</reference>
<keyword evidence="3" id="KW-1185">Reference proteome</keyword>
<name>A0A1W1ZXD5_9FIRM</name>
<dbReference type="EMBL" id="FWXI01000004">
    <property type="protein sequence ID" value="SMC53006.1"/>
    <property type="molecule type" value="Genomic_DNA"/>
</dbReference>
<dbReference type="InterPro" id="IPR024617">
    <property type="entry name" value="DUF3870"/>
</dbReference>
<dbReference type="AlphaFoldDB" id="A0A1W1ZXD5"/>
<evidence type="ECO:0000313" key="2">
    <source>
        <dbReference type="EMBL" id="SMC53006.1"/>
    </source>
</evidence>
<feature type="domain" description="DUF3870" evidence="1">
    <location>
        <begin position="8"/>
        <end position="100"/>
    </location>
</feature>
<gene>
    <name evidence="2" type="ORF">SAMN04488500_104258</name>
</gene>